<evidence type="ECO:0000313" key="2">
    <source>
        <dbReference type="EMBL" id="MDQ0420573.1"/>
    </source>
</evidence>
<name>A0ABU0G5F5_9HYPH</name>
<comment type="caution">
    <text evidence="2">The sequence shown here is derived from an EMBL/GenBank/DDBJ whole genome shotgun (WGS) entry which is preliminary data.</text>
</comment>
<proteinExistence type="predicted"/>
<sequence>MLDFLWLFVVMMGPALLAGAIAYAVIGQRRLSGEYRDYRDAATRQLYRKNEAAGAAEGAGCYHGSRKLPLLGS</sequence>
<dbReference type="RefSeq" id="WP_307371369.1">
    <property type="nucleotide sequence ID" value="NZ_JAUSUW010000004.1"/>
</dbReference>
<gene>
    <name evidence="2" type="ORF">J2045_001597</name>
</gene>
<keyword evidence="1" id="KW-1133">Transmembrane helix</keyword>
<reference evidence="2 3" key="1">
    <citation type="submission" date="2023-07" db="EMBL/GenBank/DDBJ databases">
        <title>Genomic Encyclopedia of Type Strains, Phase IV (KMG-IV): sequencing the most valuable type-strain genomes for metagenomic binning, comparative biology and taxonomic classification.</title>
        <authorList>
            <person name="Goeker M."/>
        </authorList>
    </citation>
    <scope>NUCLEOTIDE SEQUENCE [LARGE SCALE GENOMIC DNA]</scope>
    <source>
        <strain evidence="2 3">DSM 1111</strain>
    </source>
</reference>
<keyword evidence="3" id="KW-1185">Reference proteome</keyword>
<keyword evidence="1" id="KW-0812">Transmembrane</keyword>
<feature type="transmembrane region" description="Helical" evidence="1">
    <location>
        <begin position="6"/>
        <end position="26"/>
    </location>
</feature>
<dbReference type="Proteomes" id="UP001238496">
    <property type="component" value="Unassembled WGS sequence"/>
</dbReference>
<organism evidence="2 3">
    <name type="scientific">Peteryoungia aggregata LMG 23059</name>
    <dbReference type="NCBI Taxonomy" id="1368425"/>
    <lineage>
        <taxon>Bacteria</taxon>
        <taxon>Pseudomonadati</taxon>
        <taxon>Pseudomonadota</taxon>
        <taxon>Alphaproteobacteria</taxon>
        <taxon>Hyphomicrobiales</taxon>
        <taxon>Rhizobiaceae</taxon>
        <taxon>Peteryoungia</taxon>
    </lineage>
</organism>
<evidence type="ECO:0000313" key="3">
    <source>
        <dbReference type="Proteomes" id="UP001238496"/>
    </source>
</evidence>
<evidence type="ECO:0000256" key="1">
    <source>
        <dbReference type="SAM" id="Phobius"/>
    </source>
</evidence>
<accession>A0ABU0G5F5</accession>
<dbReference type="EMBL" id="JAUSUW010000004">
    <property type="protein sequence ID" value="MDQ0420573.1"/>
    <property type="molecule type" value="Genomic_DNA"/>
</dbReference>
<keyword evidence="1" id="KW-0472">Membrane</keyword>
<protein>
    <submittedName>
        <fullName evidence="2">Uncharacterized protein</fullName>
    </submittedName>
</protein>